<feature type="region of interest" description="Disordered" evidence="6">
    <location>
        <begin position="328"/>
        <end position="361"/>
    </location>
</feature>
<keyword evidence="9" id="KW-1185">Reference proteome</keyword>
<name>A0A5N6PZ08_9ASTR</name>
<dbReference type="InterPro" id="IPR011598">
    <property type="entry name" value="bHLH_dom"/>
</dbReference>
<dbReference type="OrthoDB" id="1870484at2759"/>
<dbReference type="EMBL" id="SZYD01000001">
    <property type="protein sequence ID" value="KAD7477605.1"/>
    <property type="molecule type" value="Genomic_DNA"/>
</dbReference>
<dbReference type="PROSITE" id="PS50888">
    <property type="entry name" value="BHLH"/>
    <property type="match status" value="1"/>
</dbReference>
<dbReference type="GO" id="GO:0000981">
    <property type="term" value="F:DNA-binding transcription factor activity, RNA polymerase II-specific"/>
    <property type="evidence" value="ECO:0007669"/>
    <property type="project" value="TreeGrafter"/>
</dbReference>
<keyword evidence="3" id="KW-0804">Transcription</keyword>
<comment type="subcellular location">
    <subcellularLocation>
        <location evidence="1">Nucleus</location>
    </subcellularLocation>
</comment>
<keyword evidence="5" id="KW-0175">Coiled coil</keyword>
<feature type="coiled-coil region" evidence="5">
    <location>
        <begin position="56"/>
        <end position="86"/>
    </location>
</feature>
<reference evidence="8 9" key="1">
    <citation type="submission" date="2019-05" db="EMBL/GenBank/DDBJ databases">
        <title>Mikania micrantha, genome provides insights into the molecular mechanism of rapid growth.</title>
        <authorList>
            <person name="Liu B."/>
        </authorList>
    </citation>
    <scope>NUCLEOTIDE SEQUENCE [LARGE SCALE GENOMIC DNA]</scope>
    <source>
        <strain evidence="8">NLD-2019</strain>
        <tissue evidence="8">Leaf</tissue>
    </source>
</reference>
<feature type="domain" description="BHLH" evidence="7">
    <location>
        <begin position="8"/>
        <end position="59"/>
    </location>
</feature>
<keyword evidence="4" id="KW-0539">Nucleus</keyword>
<dbReference type="Proteomes" id="UP000326396">
    <property type="component" value="Linkage Group LG1"/>
</dbReference>
<comment type="caution">
    <text evidence="8">The sequence shown here is derived from an EMBL/GenBank/DDBJ whole genome shotgun (WGS) entry which is preliminary data.</text>
</comment>
<evidence type="ECO:0000259" key="7">
    <source>
        <dbReference type="PROSITE" id="PS50888"/>
    </source>
</evidence>
<evidence type="ECO:0000256" key="2">
    <source>
        <dbReference type="ARBA" id="ARBA00023015"/>
    </source>
</evidence>
<dbReference type="PANTHER" id="PTHR13935">
    <property type="entry name" value="ACHAETE-SCUTE TRANSCRIPTION FACTOR-RELATED"/>
    <property type="match status" value="1"/>
</dbReference>
<dbReference type="GO" id="GO:0090575">
    <property type="term" value="C:RNA polymerase II transcription regulator complex"/>
    <property type="evidence" value="ECO:0007669"/>
    <property type="project" value="TreeGrafter"/>
</dbReference>
<feature type="compositionally biased region" description="Basic residues" evidence="6">
    <location>
        <begin position="330"/>
        <end position="341"/>
    </location>
</feature>
<sequence length="378" mass="42430">MRRGSSSSSHTPPALKEKQRRDRMKDLYSTLATLLHLEPYESKSLPEFLDLATTSLTYLKERVERLKAMKEELEVEVDQNDEALNIKPRLKVIQMTESNDAKLEVNLIFMVDSKKSVIFKVLSAIEQGGAEIMSSSFSNVVLKNNSSEVVNTSAVVKLATNIDASDVLKNKQSISKSSVLVDTHKEKKRRVPCEICRLFNHSTDECWYRKGSKFNKIKHKNKNILKMKNEFSSKFVPESSVVSKSGKSSQETKSNTSKKGKGIVPDSEKQHLKVSSSIKDTKMIQHKNKKSSSDVSDEIKILTQNHNQLMLMMQQLLGKVNLAEASVGSFHKKKSKSKVKAKSSDKTTSSVVSTENVTSVSSCVNRPKTKMVWVQKSN</sequence>
<protein>
    <recommendedName>
        <fullName evidence="7">BHLH domain-containing protein</fullName>
    </recommendedName>
</protein>
<evidence type="ECO:0000256" key="1">
    <source>
        <dbReference type="ARBA" id="ARBA00004123"/>
    </source>
</evidence>
<evidence type="ECO:0000313" key="9">
    <source>
        <dbReference type="Proteomes" id="UP000326396"/>
    </source>
</evidence>
<evidence type="ECO:0000256" key="3">
    <source>
        <dbReference type="ARBA" id="ARBA00023163"/>
    </source>
</evidence>
<keyword evidence="2" id="KW-0805">Transcription regulation</keyword>
<feature type="region of interest" description="Disordered" evidence="6">
    <location>
        <begin position="242"/>
        <end position="295"/>
    </location>
</feature>
<gene>
    <name evidence="8" type="ORF">E3N88_00741</name>
</gene>
<dbReference type="Gene3D" id="4.10.280.10">
    <property type="entry name" value="Helix-loop-helix DNA-binding domain"/>
    <property type="match status" value="1"/>
</dbReference>
<evidence type="ECO:0000256" key="4">
    <source>
        <dbReference type="ARBA" id="ARBA00023242"/>
    </source>
</evidence>
<evidence type="ECO:0000256" key="5">
    <source>
        <dbReference type="SAM" id="Coils"/>
    </source>
</evidence>
<evidence type="ECO:0000256" key="6">
    <source>
        <dbReference type="SAM" id="MobiDB-lite"/>
    </source>
</evidence>
<dbReference type="PANTHER" id="PTHR13935:SF46">
    <property type="entry name" value="TRANSCRIPTION FACTOR BHLH167-RELATED"/>
    <property type="match status" value="1"/>
</dbReference>
<dbReference type="GO" id="GO:0046983">
    <property type="term" value="F:protein dimerization activity"/>
    <property type="evidence" value="ECO:0007669"/>
    <property type="project" value="InterPro"/>
</dbReference>
<organism evidence="8 9">
    <name type="scientific">Mikania micrantha</name>
    <name type="common">bitter vine</name>
    <dbReference type="NCBI Taxonomy" id="192012"/>
    <lineage>
        <taxon>Eukaryota</taxon>
        <taxon>Viridiplantae</taxon>
        <taxon>Streptophyta</taxon>
        <taxon>Embryophyta</taxon>
        <taxon>Tracheophyta</taxon>
        <taxon>Spermatophyta</taxon>
        <taxon>Magnoliopsida</taxon>
        <taxon>eudicotyledons</taxon>
        <taxon>Gunneridae</taxon>
        <taxon>Pentapetalae</taxon>
        <taxon>asterids</taxon>
        <taxon>campanulids</taxon>
        <taxon>Asterales</taxon>
        <taxon>Asteraceae</taxon>
        <taxon>Asteroideae</taxon>
        <taxon>Heliantheae alliance</taxon>
        <taxon>Eupatorieae</taxon>
        <taxon>Mikania</taxon>
    </lineage>
</organism>
<feature type="region of interest" description="Disordered" evidence="6">
    <location>
        <begin position="1"/>
        <end position="21"/>
    </location>
</feature>
<dbReference type="GO" id="GO:0000977">
    <property type="term" value="F:RNA polymerase II transcription regulatory region sequence-specific DNA binding"/>
    <property type="evidence" value="ECO:0007669"/>
    <property type="project" value="TreeGrafter"/>
</dbReference>
<evidence type="ECO:0000313" key="8">
    <source>
        <dbReference type="EMBL" id="KAD7477605.1"/>
    </source>
</evidence>
<dbReference type="SUPFAM" id="SSF47459">
    <property type="entry name" value="HLH, helix-loop-helix DNA-binding domain"/>
    <property type="match status" value="1"/>
</dbReference>
<proteinExistence type="predicted"/>
<feature type="compositionally biased region" description="Polar residues" evidence="6">
    <location>
        <begin position="1"/>
        <end position="11"/>
    </location>
</feature>
<dbReference type="AlphaFoldDB" id="A0A5N6PZ08"/>
<accession>A0A5N6PZ08</accession>
<dbReference type="InterPro" id="IPR015660">
    <property type="entry name" value="MASH1/Ascl1a-like"/>
</dbReference>
<dbReference type="InterPro" id="IPR036638">
    <property type="entry name" value="HLH_DNA-bd_sf"/>
</dbReference>
<feature type="compositionally biased region" description="Low complexity" evidence="6">
    <location>
        <begin position="346"/>
        <end position="361"/>
    </location>
</feature>